<sequence>MEARRQRINMEKARRHHNSKLLSTALNAWSKYHCQHQRNKVMKRQGLLLLRLKMYQKFFEQWKTKLQHRQRLANQTERALWHWSLTLQAKVTPASTFLSYIKTSCSIPFEIGILFYNLTMLSTSQQLSP</sequence>
<evidence type="ECO:0000313" key="1">
    <source>
        <dbReference type="EMBL" id="MEQ2297539.1"/>
    </source>
</evidence>
<reference evidence="1 2" key="1">
    <citation type="submission" date="2021-06" db="EMBL/GenBank/DDBJ databases">
        <authorList>
            <person name="Palmer J.M."/>
        </authorList>
    </citation>
    <scope>NUCLEOTIDE SEQUENCE [LARGE SCALE GENOMIC DNA]</scope>
    <source>
        <strain evidence="1 2">AS_MEX2019</strain>
        <tissue evidence="1">Muscle</tissue>
    </source>
</reference>
<evidence type="ECO:0000313" key="2">
    <source>
        <dbReference type="Proteomes" id="UP001469553"/>
    </source>
</evidence>
<dbReference type="Proteomes" id="UP001469553">
    <property type="component" value="Unassembled WGS sequence"/>
</dbReference>
<accession>A0ABV0YUH4</accession>
<comment type="caution">
    <text evidence="1">The sequence shown here is derived from an EMBL/GenBank/DDBJ whole genome shotgun (WGS) entry which is preliminary data.</text>
</comment>
<proteinExistence type="predicted"/>
<organism evidence="1 2">
    <name type="scientific">Ameca splendens</name>
    <dbReference type="NCBI Taxonomy" id="208324"/>
    <lineage>
        <taxon>Eukaryota</taxon>
        <taxon>Metazoa</taxon>
        <taxon>Chordata</taxon>
        <taxon>Craniata</taxon>
        <taxon>Vertebrata</taxon>
        <taxon>Euteleostomi</taxon>
        <taxon>Actinopterygii</taxon>
        <taxon>Neopterygii</taxon>
        <taxon>Teleostei</taxon>
        <taxon>Neoteleostei</taxon>
        <taxon>Acanthomorphata</taxon>
        <taxon>Ovalentaria</taxon>
        <taxon>Atherinomorphae</taxon>
        <taxon>Cyprinodontiformes</taxon>
        <taxon>Goodeidae</taxon>
        <taxon>Ameca</taxon>
    </lineage>
</organism>
<keyword evidence="2" id="KW-1185">Reference proteome</keyword>
<gene>
    <name evidence="1" type="ORF">AMECASPLE_035686</name>
</gene>
<name>A0ABV0YUH4_9TELE</name>
<dbReference type="EMBL" id="JAHRIP010043008">
    <property type="protein sequence ID" value="MEQ2297539.1"/>
    <property type="molecule type" value="Genomic_DNA"/>
</dbReference>
<protein>
    <submittedName>
        <fullName evidence="1">Uncharacterized protein</fullName>
    </submittedName>
</protein>